<feature type="region of interest" description="Disordered" evidence="1">
    <location>
        <begin position="162"/>
        <end position="188"/>
    </location>
</feature>
<evidence type="ECO:0000256" key="2">
    <source>
        <dbReference type="SAM" id="Phobius"/>
    </source>
</evidence>
<dbReference type="AlphaFoldDB" id="A0A1A9X2L2"/>
<proteinExistence type="predicted"/>
<accession>A0A1A9X2L2</accession>
<sequence length="188" mass="20716">MLNNNVQGAKLLKDCAALTSLGYCRSSLTLQKNMIPFEEREKIPSEINVRDNNAKIMTLLLSLVVGFFFAIIPSTIGATAPVIPQQRQLLPCIVAMASSSVNSKALRLVVQVAIFNAGRIAEEEEEEEEAKITFINPKNKGTSSKINFGKFISRNTRINTTASGRSSETRLITPAIRKTEFSDRKPQS</sequence>
<organism evidence="3 4">
    <name type="scientific">Glossina brevipalpis</name>
    <dbReference type="NCBI Taxonomy" id="37001"/>
    <lineage>
        <taxon>Eukaryota</taxon>
        <taxon>Metazoa</taxon>
        <taxon>Ecdysozoa</taxon>
        <taxon>Arthropoda</taxon>
        <taxon>Hexapoda</taxon>
        <taxon>Insecta</taxon>
        <taxon>Pterygota</taxon>
        <taxon>Neoptera</taxon>
        <taxon>Endopterygota</taxon>
        <taxon>Diptera</taxon>
        <taxon>Brachycera</taxon>
        <taxon>Muscomorpha</taxon>
        <taxon>Hippoboscoidea</taxon>
        <taxon>Glossinidae</taxon>
        <taxon>Glossina</taxon>
    </lineage>
</organism>
<name>A0A1A9X2L2_9MUSC</name>
<dbReference type="VEuPathDB" id="VectorBase:GBRI042042"/>
<feature type="compositionally biased region" description="Basic and acidic residues" evidence="1">
    <location>
        <begin position="177"/>
        <end position="188"/>
    </location>
</feature>
<evidence type="ECO:0000313" key="3">
    <source>
        <dbReference type="EnsemblMetazoa" id="GBRI042042-PA"/>
    </source>
</evidence>
<keyword evidence="4" id="KW-1185">Reference proteome</keyword>
<evidence type="ECO:0000256" key="1">
    <source>
        <dbReference type="SAM" id="MobiDB-lite"/>
    </source>
</evidence>
<dbReference type="EnsemblMetazoa" id="GBRI042042-RA">
    <property type="protein sequence ID" value="GBRI042042-PA"/>
    <property type="gene ID" value="GBRI042042"/>
</dbReference>
<dbReference type="Proteomes" id="UP000091820">
    <property type="component" value="Unassembled WGS sequence"/>
</dbReference>
<reference evidence="4" key="1">
    <citation type="submission" date="2014-03" db="EMBL/GenBank/DDBJ databases">
        <authorList>
            <person name="Aksoy S."/>
            <person name="Warren W."/>
            <person name="Wilson R.K."/>
        </authorList>
    </citation>
    <scope>NUCLEOTIDE SEQUENCE [LARGE SCALE GENOMIC DNA]</scope>
    <source>
        <strain evidence="4">IAEA</strain>
    </source>
</reference>
<keyword evidence="2" id="KW-0812">Transmembrane</keyword>
<feature type="transmembrane region" description="Helical" evidence="2">
    <location>
        <begin position="59"/>
        <end position="83"/>
    </location>
</feature>
<reference evidence="3" key="2">
    <citation type="submission" date="2020-05" db="UniProtKB">
        <authorList>
            <consortium name="EnsemblMetazoa"/>
        </authorList>
    </citation>
    <scope>IDENTIFICATION</scope>
    <source>
        <strain evidence="3">IAEA</strain>
    </source>
</reference>
<evidence type="ECO:0000313" key="4">
    <source>
        <dbReference type="Proteomes" id="UP000091820"/>
    </source>
</evidence>
<keyword evidence="2" id="KW-0472">Membrane</keyword>
<keyword evidence="2" id="KW-1133">Transmembrane helix</keyword>
<protein>
    <submittedName>
        <fullName evidence="3">Uncharacterized protein</fullName>
    </submittedName>
</protein>